<name>A0A2H0R926_UNCKA</name>
<dbReference type="AlphaFoldDB" id="A0A2H0R926"/>
<feature type="transmembrane region" description="Helical" evidence="1">
    <location>
        <begin position="295"/>
        <end position="315"/>
    </location>
</feature>
<feature type="transmembrane region" description="Helical" evidence="1">
    <location>
        <begin position="356"/>
        <end position="378"/>
    </location>
</feature>
<feature type="transmembrane region" description="Helical" evidence="1">
    <location>
        <begin position="460"/>
        <end position="479"/>
    </location>
</feature>
<feature type="transmembrane region" description="Helical" evidence="1">
    <location>
        <begin position="399"/>
        <end position="418"/>
    </location>
</feature>
<feature type="transmembrane region" description="Helical" evidence="1">
    <location>
        <begin position="12"/>
        <end position="32"/>
    </location>
</feature>
<protein>
    <submittedName>
        <fullName evidence="2">Uncharacterized protein</fullName>
    </submittedName>
</protein>
<keyword evidence="1" id="KW-0812">Transmembrane</keyword>
<organism evidence="2 3">
    <name type="scientific">candidate division WWE3 bacterium CG10_big_fil_rev_8_21_14_0_10_32_10</name>
    <dbReference type="NCBI Taxonomy" id="1975090"/>
    <lineage>
        <taxon>Bacteria</taxon>
        <taxon>Katanobacteria</taxon>
    </lineage>
</organism>
<keyword evidence="1" id="KW-1133">Transmembrane helix</keyword>
<comment type="caution">
    <text evidence="2">The sequence shown here is derived from an EMBL/GenBank/DDBJ whole genome shotgun (WGS) entry which is preliminary data.</text>
</comment>
<evidence type="ECO:0000313" key="2">
    <source>
        <dbReference type="EMBL" id="PIR43013.1"/>
    </source>
</evidence>
<feature type="transmembrane region" description="Helical" evidence="1">
    <location>
        <begin position="424"/>
        <end position="440"/>
    </location>
</feature>
<gene>
    <name evidence="2" type="ORF">COV24_05165</name>
</gene>
<sequence length="778" mass="90975">MNTKVYKKDFIGIINLKYIFFYLLIPVFLFFINTPNIYALSLSEHYAELFNTWGVNSFVMNYCSFNELSESKSCNEVYFPKVLPGTPDEDKNNFSQNGYYIKRVGKHLLEDYDSISPQVLLVTSSELQDIPLNDIKGFSNVVVVCNTHYNFNNNICDTNHISSSNPQDLFSINLENSFYRNLNILFFKSNNITYLFIPSNYIDLYNTRIGVLNFVVDWNRSLNAEKIYSPNRSPTNVVNVVRSSINPLFKSSIKYIFTIFVFTIIFWYFIYSYLKKDNIFGFVSVAKTMKTIHRFLNKLSSISLYIFLVLMFLYIPMFITISLRDIGSVDKSYIFNYYLNTVKPINFIMFLNNDNFFRVVMFFYSYLVFLLLAFSLVPKFVLLIEKSLKNMMVFRVKNNYIKSLFVFINIFLLLVYFFMGLKNGYLIITLALLFYIVLIYMTRDLDLSIPKLFSNKEKYILSFTSIFLVITGLLYGPFFSINTANNLIYEDLIGIDNKSPLLPYSKDYNPDSIFNDYVVKLDYPIFIDNILIYHPNFPTIINDSLENFLPNDNSFIMYSSAEYVQDFLQKIIEYPNIISKLKPSDKATNIFYVEDFNTNKDTPYFISLDVNCENLNNKTPTDVSLEFYIFSPDKSKKNRVPSSKVLNFPGCTDLKNKNYIFPIEKYFYNKNIILSFTNLSSEYIYNLQLFSGDEEIPVKFLSLDTNGNYLNIVTNPTSKVLYVYSLYIEEEIKFERDSNVYNISKALNTLKSRGLLNNPFKIWSTGTGVALENYLDKK</sequence>
<reference evidence="2 3" key="1">
    <citation type="submission" date="2017-09" db="EMBL/GenBank/DDBJ databases">
        <title>Depth-based differentiation of microbial function through sediment-hosted aquifers and enrichment of novel symbionts in the deep terrestrial subsurface.</title>
        <authorList>
            <person name="Probst A.J."/>
            <person name="Ladd B."/>
            <person name="Jarett J.K."/>
            <person name="Geller-Mcgrath D.E."/>
            <person name="Sieber C.M."/>
            <person name="Emerson J.B."/>
            <person name="Anantharaman K."/>
            <person name="Thomas B.C."/>
            <person name="Malmstrom R."/>
            <person name="Stieglmeier M."/>
            <person name="Klingl A."/>
            <person name="Woyke T."/>
            <person name="Ryan C.M."/>
            <person name="Banfield J.F."/>
        </authorList>
    </citation>
    <scope>NUCLEOTIDE SEQUENCE [LARGE SCALE GENOMIC DNA]</scope>
    <source>
        <strain evidence="2">CG10_big_fil_rev_8_21_14_0_10_32_10</strain>
    </source>
</reference>
<proteinExistence type="predicted"/>
<dbReference type="EMBL" id="PCXU01000044">
    <property type="protein sequence ID" value="PIR43013.1"/>
    <property type="molecule type" value="Genomic_DNA"/>
</dbReference>
<feature type="transmembrane region" description="Helical" evidence="1">
    <location>
        <begin position="255"/>
        <end position="274"/>
    </location>
</feature>
<evidence type="ECO:0000256" key="1">
    <source>
        <dbReference type="SAM" id="Phobius"/>
    </source>
</evidence>
<dbReference type="Proteomes" id="UP000230214">
    <property type="component" value="Unassembled WGS sequence"/>
</dbReference>
<accession>A0A2H0R926</accession>
<evidence type="ECO:0000313" key="3">
    <source>
        <dbReference type="Proteomes" id="UP000230214"/>
    </source>
</evidence>
<keyword evidence="1" id="KW-0472">Membrane</keyword>